<evidence type="ECO:0000313" key="8">
    <source>
        <dbReference type="EMBL" id="KAF6411341.1"/>
    </source>
</evidence>
<evidence type="ECO:0000256" key="6">
    <source>
        <dbReference type="SAM" id="MobiDB-lite"/>
    </source>
</evidence>
<protein>
    <submittedName>
        <fullName evidence="8">PMIS2 transmembrane protein</fullName>
    </submittedName>
</protein>
<proteinExistence type="inferred from homology"/>
<dbReference type="PANTHER" id="PTHR14768">
    <property type="entry name" value="UPF0338 PROTEIN"/>
    <property type="match status" value="1"/>
</dbReference>
<gene>
    <name evidence="8" type="ORF">HJG63_015539</name>
</gene>
<comment type="similarity">
    <text evidence="2">Belongs to the CD225/Dispanin family.</text>
</comment>
<keyword evidence="5 7" id="KW-0472">Membrane</keyword>
<feature type="region of interest" description="Disordered" evidence="6">
    <location>
        <begin position="1"/>
        <end position="41"/>
    </location>
</feature>
<keyword evidence="3 7" id="KW-0812">Transmembrane</keyword>
<dbReference type="GO" id="GO:0016020">
    <property type="term" value="C:membrane"/>
    <property type="evidence" value="ECO:0007669"/>
    <property type="project" value="UniProtKB-SubCell"/>
</dbReference>
<feature type="transmembrane region" description="Helical" evidence="7">
    <location>
        <begin position="97"/>
        <end position="116"/>
    </location>
</feature>
<evidence type="ECO:0000313" key="9">
    <source>
        <dbReference type="Proteomes" id="UP000593571"/>
    </source>
</evidence>
<evidence type="ECO:0000256" key="5">
    <source>
        <dbReference type="ARBA" id="ARBA00023136"/>
    </source>
</evidence>
<evidence type="ECO:0000256" key="7">
    <source>
        <dbReference type="SAM" id="Phobius"/>
    </source>
</evidence>
<reference evidence="8 9" key="1">
    <citation type="journal article" date="2020" name="Nature">
        <title>Six reference-quality genomes reveal evolution of bat adaptations.</title>
        <authorList>
            <person name="Jebb D."/>
            <person name="Huang Z."/>
            <person name="Pippel M."/>
            <person name="Hughes G.M."/>
            <person name="Lavrichenko K."/>
            <person name="Devanna P."/>
            <person name="Winkler S."/>
            <person name="Jermiin L.S."/>
            <person name="Skirmuntt E.C."/>
            <person name="Katzourakis A."/>
            <person name="Burkitt-Gray L."/>
            <person name="Ray D.A."/>
            <person name="Sullivan K.A.M."/>
            <person name="Roscito J.G."/>
            <person name="Kirilenko B.M."/>
            <person name="Davalos L.M."/>
            <person name="Corthals A.P."/>
            <person name="Power M.L."/>
            <person name="Jones G."/>
            <person name="Ransome R.D."/>
            <person name="Dechmann D.K.N."/>
            <person name="Locatelli A.G."/>
            <person name="Puechmaille S.J."/>
            <person name="Fedrigo O."/>
            <person name="Jarvis E.D."/>
            <person name="Hiller M."/>
            <person name="Vernes S.C."/>
            <person name="Myers E.W."/>
            <person name="Teeling E.C."/>
        </authorList>
    </citation>
    <scope>NUCLEOTIDE SEQUENCE [LARGE SCALE GENOMIC DNA]</scope>
    <source>
        <strain evidence="8">MRouAeg1</strain>
        <tissue evidence="8">Muscle</tissue>
    </source>
</reference>
<sequence length="119" mass="12914">MPPKQAAEGTTAAEGNPAAPAAEKDPAAATTESKEQEDPIQTPEELAFHAPIYLGLTILAVIIFPPLGAPAAFFCYKTWRANKKSEWEQAYVNSSRTGWLDVLAILIGLGIIYYYILFA</sequence>
<keyword evidence="9" id="KW-1185">Reference proteome</keyword>
<dbReference type="EMBL" id="JACASE010000014">
    <property type="protein sequence ID" value="KAF6411341.1"/>
    <property type="molecule type" value="Genomic_DNA"/>
</dbReference>
<dbReference type="Proteomes" id="UP000593571">
    <property type="component" value="Unassembled WGS sequence"/>
</dbReference>
<dbReference type="AlphaFoldDB" id="A0A7J8CKF2"/>
<dbReference type="Pfam" id="PF04505">
    <property type="entry name" value="CD225"/>
    <property type="match status" value="1"/>
</dbReference>
<accession>A0A7J8CKF2</accession>
<dbReference type="InterPro" id="IPR007593">
    <property type="entry name" value="CD225/Dispanin_fam"/>
</dbReference>
<comment type="caution">
    <text evidence="8">The sequence shown here is derived from an EMBL/GenBank/DDBJ whole genome shotgun (WGS) entry which is preliminary data.</text>
</comment>
<evidence type="ECO:0000256" key="2">
    <source>
        <dbReference type="ARBA" id="ARBA00006843"/>
    </source>
</evidence>
<keyword evidence="4 7" id="KW-1133">Transmembrane helix</keyword>
<feature type="compositionally biased region" description="Low complexity" evidence="6">
    <location>
        <begin position="1"/>
        <end position="21"/>
    </location>
</feature>
<evidence type="ECO:0000256" key="1">
    <source>
        <dbReference type="ARBA" id="ARBA00004370"/>
    </source>
</evidence>
<feature type="transmembrane region" description="Helical" evidence="7">
    <location>
        <begin position="52"/>
        <end position="76"/>
    </location>
</feature>
<organism evidence="8 9">
    <name type="scientific">Rousettus aegyptiacus</name>
    <name type="common">Egyptian fruit bat</name>
    <name type="synonym">Pteropus aegyptiacus</name>
    <dbReference type="NCBI Taxonomy" id="9407"/>
    <lineage>
        <taxon>Eukaryota</taxon>
        <taxon>Metazoa</taxon>
        <taxon>Chordata</taxon>
        <taxon>Craniata</taxon>
        <taxon>Vertebrata</taxon>
        <taxon>Euteleostomi</taxon>
        <taxon>Mammalia</taxon>
        <taxon>Eutheria</taxon>
        <taxon>Laurasiatheria</taxon>
        <taxon>Chiroptera</taxon>
        <taxon>Yinpterochiroptera</taxon>
        <taxon>Pteropodoidea</taxon>
        <taxon>Pteropodidae</taxon>
        <taxon>Rousettinae</taxon>
        <taxon>Rousettus</taxon>
    </lineage>
</organism>
<name>A0A7J8CKF2_ROUAE</name>
<evidence type="ECO:0000256" key="3">
    <source>
        <dbReference type="ARBA" id="ARBA00022692"/>
    </source>
</evidence>
<feature type="compositionally biased region" description="Basic and acidic residues" evidence="6">
    <location>
        <begin position="22"/>
        <end position="37"/>
    </location>
</feature>
<comment type="subcellular location">
    <subcellularLocation>
        <location evidence="1">Membrane</location>
    </subcellularLocation>
</comment>
<dbReference type="PANTHER" id="PTHR14768:SF5">
    <property type="entry name" value="TRANSMEMBRANE PROTEIN PMIS2"/>
    <property type="match status" value="1"/>
</dbReference>
<evidence type="ECO:0000256" key="4">
    <source>
        <dbReference type="ARBA" id="ARBA00022989"/>
    </source>
</evidence>